<dbReference type="PANTHER" id="PTHR21137">
    <property type="entry name" value="ODORANT RECEPTOR"/>
    <property type="match status" value="1"/>
</dbReference>
<reference evidence="11" key="1">
    <citation type="submission" date="2015-08" db="EMBL/GenBank/DDBJ databases">
        <title>A reference gene set for chemosensory receptor genes of Manduca sexta.</title>
        <authorList>
            <person name="Koenig C."/>
            <person name="Hirsh A."/>
            <person name="Bucks S."/>
            <person name="Klinner C."/>
            <person name="Vogel H."/>
            <person name="Shukla A."/>
            <person name="Mansfield J.H."/>
            <person name="Morton B."/>
            <person name="Hansson B.S."/>
            <person name="Grosse-Wilde E."/>
        </authorList>
    </citation>
    <scope>NUCLEOTIDE SEQUENCE</scope>
</reference>
<feature type="transmembrane region" description="Helical" evidence="10">
    <location>
        <begin position="244"/>
        <end position="266"/>
    </location>
</feature>
<evidence type="ECO:0000256" key="1">
    <source>
        <dbReference type="ARBA" id="ARBA00004651"/>
    </source>
</evidence>
<sequence length="343" mass="38950">MGIFVQNVNRSLRFCLTMLKLTGFLVPNGVIEFTVFHNIYWFFWMMFVVGINVITQTGDLIQVWGNLSLMTSAAFLLLSDVAMMMKIINVVMRGRVIQTVIDGMDLELRSEARAKGRKIIKECDDQTTRHLYLFLCLSGVTVLGWAGSAEHNKLPLRAWYPYDTSTSPAYELTYIQQNQLITTGQNTIDLRLRSCVLKHQAALRAASQIQECFSEPILTQFTASTVIICVTAYQLRIEIHQSNLVRVISMMAYLLCMMLQVFLYCLQGNQLAEESSNIAEAVYECPWYRLPLPLRRSLLLIMVRSRRVAQLTAGGIATLSLACFTSIIKVSYTFFTVLQSVED</sequence>
<evidence type="ECO:0000256" key="7">
    <source>
        <dbReference type="ARBA" id="ARBA00023136"/>
    </source>
</evidence>
<dbReference type="SMR" id="A0A0P1IVI8"/>
<organism evidence="11">
    <name type="scientific">Manduca sexta</name>
    <name type="common">Tobacco hawkmoth</name>
    <name type="synonym">Tobacco hornworm</name>
    <dbReference type="NCBI Taxonomy" id="7130"/>
    <lineage>
        <taxon>Eukaryota</taxon>
        <taxon>Metazoa</taxon>
        <taxon>Ecdysozoa</taxon>
        <taxon>Arthropoda</taxon>
        <taxon>Hexapoda</taxon>
        <taxon>Insecta</taxon>
        <taxon>Pterygota</taxon>
        <taxon>Neoptera</taxon>
        <taxon>Endopterygota</taxon>
        <taxon>Lepidoptera</taxon>
        <taxon>Glossata</taxon>
        <taxon>Ditrysia</taxon>
        <taxon>Bombycoidea</taxon>
        <taxon>Sphingidae</taxon>
        <taxon>Sphinginae</taxon>
        <taxon>Sphingini</taxon>
        <taxon>Manduca</taxon>
    </lineage>
</organism>
<keyword evidence="4 10" id="KW-0812">Transmembrane</keyword>
<keyword evidence="7 10" id="KW-0472">Membrane</keyword>
<dbReference type="AlphaFoldDB" id="A0A0P1IVI8"/>
<protein>
    <recommendedName>
        <fullName evidence="10">Odorant receptor</fullName>
    </recommendedName>
</protein>
<evidence type="ECO:0000256" key="9">
    <source>
        <dbReference type="ARBA" id="ARBA00023224"/>
    </source>
</evidence>
<accession>A0A0P1IVI8</accession>
<name>A0A0P1IVI8_MANSE</name>
<dbReference type="GO" id="GO:0005886">
    <property type="term" value="C:plasma membrane"/>
    <property type="evidence" value="ECO:0007669"/>
    <property type="project" value="UniProtKB-SubCell"/>
</dbReference>
<dbReference type="InterPro" id="IPR004117">
    <property type="entry name" value="7tm6_olfct_rcpt"/>
</dbReference>
<comment type="similarity">
    <text evidence="10">Belongs to the insect chemoreceptor superfamily. Heteromeric odorant receptor channel (TC 1.A.69) family.</text>
</comment>
<gene>
    <name evidence="11" type="primary">OR-16</name>
</gene>
<keyword evidence="9 10" id="KW-0807">Transducer</keyword>
<keyword evidence="6 10" id="KW-1133">Transmembrane helix</keyword>
<keyword evidence="2" id="KW-1003">Cell membrane</keyword>
<dbReference type="EMBL" id="LN885110">
    <property type="protein sequence ID" value="CUQ99399.1"/>
    <property type="molecule type" value="mRNA"/>
</dbReference>
<evidence type="ECO:0000256" key="2">
    <source>
        <dbReference type="ARBA" id="ARBA00022475"/>
    </source>
</evidence>
<comment type="caution">
    <text evidence="10">Lacks conserved residue(s) required for the propagation of feature annotation.</text>
</comment>
<evidence type="ECO:0000256" key="8">
    <source>
        <dbReference type="ARBA" id="ARBA00023170"/>
    </source>
</evidence>
<proteinExistence type="evidence at transcript level"/>
<keyword evidence="8 10" id="KW-0675">Receptor</keyword>
<dbReference type="OrthoDB" id="6617147at2759"/>
<feature type="transmembrane region" description="Helical" evidence="10">
    <location>
        <begin position="131"/>
        <end position="149"/>
    </location>
</feature>
<dbReference type="PANTHER" id="PTHR21137:SF35">
    <property type="entry name" value="ODORANT RECEPTOR 19A-RELATED"/>
    <property type="match status" value="1"/>
</dbReference>
<dbReference type="GO" id="GO:0004984">
    <property type="term" value="F:olfactory receptor activity"/>
    <property type="evidence" value="ECO:0007669"/>
    <property type="project" value="InterPro"/>
</dbReference>
<feature type="transmembrane region" description="Helical" evidence="10">
    <location>
        <begin position="21"/>
        <end position="43"/>
    </location>
</feature>
<evidence type="ECO:0000256" key="3">
    <source>
        <dbReference type="ARBA" id="ARBA00022606"/>
    </source>
</evidence>
<evidence type="ECO:0000256" key="4">
    <source>
        <dbReference type="ARBA" id="ARBA00022692"/>
    </source>
</evidence>
<comment type="subcellular location">
    <subcellularLocation>
        <location evidence="1 10">Cell membrane</location>
        <topology evidence="1 10">Multi-pass membrane protein</topology>
    </subcellularLocation>
</comment>
<dbReference type="GO" id="GO:0007165">
    <property type="term" value="P:signal transduction"/>
    <property type="evidence" value="ECO:0007669"/>
    <property type="project" value="UniProtKB-KW"/>
</dbReference>
<feature type="transmembrane region" description="Helical" evidence="10">
    <location>
        <begin position="308"/>
        <end position="328"/>
    </location>
</feature>
<evidence type="ECO:0000256" key="6">
    <source>
        <dbReference type="ARBA" id="ARBA00022989"/>
    </source>
</evidence>
<evidence type="ECO:0000256" key="5">
    <source>
        <dbReference type="ARBA" id="ARBA00022725"/>
    </source>
</evidence>
<feature type="transmembrane region" description="Helical" evidence="10">
    <location>
        <begin position="63"/>
        <end position="85"/>
    </location>
</feature>
<evidence type="ECO:0000313" key="11">
    <source>
        <dbReference type="EMBL" id="CUQ99399.1"/>
    </source>
</evidence>
<keyword evidence="5 10" id="KW-0552">Olfaction</keyword>
<dbReference type="Pfam" id="PF02949">
    <property type="entry name" value="7tm_6"/>
    <property type="match status" value="1"/>
</dbReference>
<evidence type="ECO:0000256" key="10">
    <source>
        <dbReference type="RuleBase" id="RU351113"/>
    </source>
</evidence>
<dbReference type="GO" id="GO:0005549">
    <property type="term" value="F:odorant binding"/>
    <property type="evidence" value="ECO:0007669"/>
    <property type="project" value="InterPro"/>
</dbReference>
<keyword evidence="3 10" id="KW-0716">Sensory transduction</keyword>